<accession>A0ABR2DE79</accession>
<dbReference type="Proteomes" id="UP001472677">
    <property type="component" value="Unassembled WGS sequence"/>
</dbReference>
<evidence type="ECO:0000256" key="1">
    <source>
        <dbReference type="SAM" id="MobiDB-lite"/>
    </source>
</evidence>
<name>A0ABR2DE79_9ROSI</name>
<sequence length="119" mass="13486">MQSWRVADAPKNDKFQYTHKINSFDTAPKKLSARSRPDRCALEQGDLSKAGFEKSSSSDGIDVKSTELNSIHSTSSTTALLLLIKQAYLAFAKALYNTIMFFSWQRQHKTSSHFRIQII</sequence>
<proteinExistence type="predicted"/>
<feature type="region of interest" description="Disordered" evidence="1">
    <location>
        <begin position="28"/>
        <end position="60"/>
    </location>
</feature>
<evidence type="ECO:0000313" key="2">
    <source>
        <dbReference type="EMBL" id="KAK8534619.1"/>
    </source>
</evidence>
<comment type="caution">
    <text evidence="2">The sequence shown here is derived from an EMBL/GenBank/DDBJ whole genome shotgun (WGS) entry which is preliminary data.</text>
</comment>
<gene>
    <name evidence="2" type="ORF">V6N12_057263</name>
</gene>
<organism evidence="2 3">
    <name type="scientific">Hibiscus sabdariffa</name>
    <name type="common">roselle</name>
    <dbReference type="NCBI Taxonomy" id="183260"/>
    <lineage>
        <taxon>Eukaryota</taxon>
        <taxon>Viridiplantae</taxon>
        <taxon>Streptophyta</taxon>
        <taxon>Embryophyta</taxon>
        <taxon>Tracheophyta</taxon>
        <taxon>Spermatophyta</taxon>
        <taxon>Magnoliopsida</taxon>
        <taxon>eudicotyledons</taxon>
        <taxon>Gunneridae</taxon>
        <taxon>Pentapetalae</taxon>
        <taxon>rosids</taxon>
        <taxon>malvids</taxon>
        <taxon>Malvales</taxon>
        <taxon>Malvaceae</taxon>
        <taxon>Malvoideae</taxon>
        <taxon>Hibiscus</taxon>
    </lineage>
</organism>
<dbReference type="EMBL" id="JBBPBM010000031">
    <property type="protein sequence ID" value="KAK8534619.1"/>
    <property type="molecule type" value="Genomic_DNA"/>
</dbReference>
<protein>
    <submittedName>
        <fullName evidence="2">Uncharacterized protein</fullName>
    </submittedName>
</protein>
<evidence type="ECO:0000313" key="3">
    <source>
        <dbReference type="Proteomes" id="UP001472677"/>
    </source>
</evidence>
<reference evidence="2 3" key="1">
    <citation type="journal article" date="2024" name="G3 (Bethesda)">
        <title>Genome assembly of Hibiscus sabdariffa L. provides insights into metabolisms of medicinal natural products.</title>
        <authorList>
            <person name="Kim T."/>
        </authorList>
    </citation>
    <scope>NUCLEOTIDE SEQUENCE [LARGE SCALE GENOMIC DNA]</scope>
    <source>
        <strain evidence="2">TK-2024</strain>
        <tissue evidence="2">Old leaves</tissue>
    </source>
</reference>
<keyword evidence="3" id="KW-1185">Reference proteome</keyword>